<sequence>MKPQTQGHAWDNPYQEDIKPDVLLDIMPRSSSQYQDGDKMTYSEKEALKQPPEASTWSKISGVGEYDDMELIYHIDRLFIDAPSIPYYWITARLSISFKGHDSIWYIEMK</sequence>
<evidence type="ECO:0000313" key="1">
    <source>
        <dbReference type="EMBL" id="MBW0539682.1"/>
    </source>
</evidence>
<organism evidence="1 2">
    <name type="scientific">Austropuccinia psidii MF-1</name>
    <dbReference type="NCBI Taxonomy" id="1389203"/>
    <lineage>
        <taxon>Eukaryota</taxon>
        <taxon>Fungi</taxon>
        <taxon>Dikarya</taxon>
        <taxon>Basidiomycota</taxon>
        <taxon>Pucciniomycotina</taxon>
        <taxon>Pucciniomycetes</taxon>
        <taxon>Pucciniales</taxon>
        <taxon>Sphaerophragmiaceae</taxon>
        <taxon>Austropuccinia</taxon>
    </lineage>
</organism>
<dbReference type="AlphaFoldDB" id="A0A9Q3IGH1"/>
<accession>A0A9Q3IGH1</accession>
<proteinExistence type="predicted"/>
<name>A0A9Q3IGH1_9BASI</name>
<protein>
    <submittedName>
        <fullName evidence="1">Uncharacterized protein</fullName>
    </submittedName>
</protein>
<keyword evidence="2" id="KW-1185">Reference proteome</keyword>
<evidence type="ECO:0000313" key="2">
    <source>
        <dbReference type="Proteomes" id="UP000765509"/>
    </source>
</evidence>
<reference evidence="1" key="1">
    <citation type="submission" date="2021-03" db="EMBL/GenBank/DDBJ databases">
        <title>Draft genome sequence of rust myrtle Austropuccinia psidii MF-1, a brazilian biotype.</title>
        <authorList>
            <person name="Quecine M.C."/>
            <person name="Pachon D.M.R."/>
            <person name="Bonatelli M.L."/>
            <person name="Correr F.H."/>
            <person name="Franceschini L.M."/>
            <person name="Leite T.F."/>
            <person name="Margarido G.R.A."/>
            <person name="Almeida C.A."/>
            <person name="Ferrarezi J.A."/>
            <person name="Labate C.A."/>
        </authorList>
    </citation>
    <scope>NUCLEOTIDE SEQUENCE</scope>
    <source>
        <strain evidence="1">MF-1</strain>
    </source>
</reference>
<gene>
    <name evidence="1" type="ORF">O181_079397</name>
</gene>
<dbReference type="Proteomes" id="UP000765509">
    <property type="component" value="Unassembled WGS sequence"/>
</dbReference>
<dbReference type="EMBL" id="AVOT02044334">
    <property type="protein sequence ID" value="MBW0539682.1"/>
    <property type="molecule type" value="Genomic_DNA"/>
</dbReference>
<comment type="caution">
    <text evidence="1">The sequence shown here is derived from an EMBL/GenBank/DDBJ whole genome shotgun (WGS) entry which is preliminary data.</text>
</comment>